<dbReference type="GO" id="GO:0005524">
    <property type="term" value="F:ATP binding"/>
    <property type="evidence" value="ECO:0007669"/>
    <property type="project" value="UniProtKB-UniRule"/>
</dbReference>
<dbReference type="InParanoid" id="C1FDL3"/>
<dbReference type="Gene3D" id="1.10.510.10">
    <property type="entry name" value="Transferase(Phosphotransferase) domain 1"/>
    <property type="match status" value="1"/>
</dbReference>
<accession>C1FDL3</accession>
<evidence type="ECO:0000259" key="12">
    <source>
        <dbReference type="PROSITE" id="PS50011"/>
    </source>
</evidence>
<keyword evidence="6" id="KW-0418">Kinase</keyword>
<comment type="similarity">
    <text evidence="1">Belongs to the protein kinase superfamily. CMGC Ser/Thr protein kinase family. CDC2/CDKX subfamily.</text>
</comment>
<name>C1FDL3_MICCC</name>
<organism evidence="13 14">
    <name type="scientific">Micromonas commoda (strain RCC299 / NOUM17 / CCMP2709)</name>
    <name type="common">Picoplanktonic green alga</name>
    <dbReference type="NCBI Taxonomy" id="296587"/>
    <lineage>
        <taxon>Eukaryota</taxon>
        <taxon>Viridiplantae</taxon>
        <taxon>Chlorophyta</taxon>
        <taxon>Mamiellophyceae</taxon>
        <taxon>Mamiellales</taxon>
        <taxon>Mamiellaceae</taxon>
        <taxon>Micromonas</taxon>
    </lineage>
</organism>
<dbReference type="GO" id="GO:0032968">
    <property type="term" value="P:positive regulation of transcription elongation by RNA polymerase II"/>
    <property type="evidence" value="ECO:0007669"/>
    <property type="project" value="TreeGrafter"/>
</dbReference>
<dbReference type="PROSITE" id="PS50011">
    <property type="entry name" value="PROTEIN_KINASE_DOM"/>
    <property type="match status" value="1"/>
</dbReference>
<dbReference type="CDD" id="cd07840">
    <property type="entry name" value="STKc_CDK9_like"/>
    <property type="match status" value="1"/>
</dbReference>
<gene>
    <name evidence="13" type="primary">CDKC</name>
    <name evidence="13" type="ORF">MICPUN_77851</name>
</gene>
<dbReference type="PROSITE" id="PS00107">
    <property type="entry name" value="PROTEIN_KINASE_ATP"/>
    <property type="match status" value="1"/>
</dbReference>
<dbReference type="GO" id="GO:0008353">
    <property type="term" value="F:RNA polymerase II CTD heptapeptide repeat kinase activity"/>
    <property type="evidence" value="ECO:0007669"/>
    <property type="project" value="TreeGrafter"/>
</dbReference>
<feature type="binding site" evidence="10">
    <location>
        <position position="42"/>
    </location>
    <ligand>
        <name>ATP</name>
        <dbReference type="ChEBI" id="CHEBI:30616"/>
    </ligand>
</feature>
<evidence type="ECO:0000256" key="7">
    <source>
        <dbReference type="ARBA" id="ARBA00022840"/>
    </source>
</evidence>
<evidence type="ECO:0000256" key="2">
    <source>
        <dbReference type="ARBA" id="ARBA00012425"/>
    </source>
</evidence>
<dbReference type="AlphaFoldDB" id="C1FDL3"/>
<comment type="catalytic activity">
    <reaction evidence="8">
        <text>L-threonyl-[protein] + ATP = O-phospho-L-threonyl-[protein] + ADP + H(+)</text>
        <dbReference type="Rhea" id="RHEA:46608"/>
        <dbReference type="Rhea" id="RHEA-COMP:11060"/>
        <dbReference type="Rhea" id="RHEA-COMP:11605"/>
        <dbReference type="ChEBI" id="CHEBI:15378"/>
        <dbReference type="ChEBI" id="CHEBI:30013"/>
        <dbReference type="ChEBI" id="CHEBI:30616"/>
        <dbReference type="ChEBI" id="CHEBI:61977"/>
        <dbReference type="ChEBI" id="CHEBI:456216"/>
        <dbReference type="EC" id="2.7.11.22"/>
    </reaction>
</comment>
<dbReference type="PANTHER" id="PTHR24056">
    <property type="entry name" value="CELL DIVISION PROTEIN KINASE"/>
    <property type="match status" value="1"/>
</dbReference>
<evidence type="ECO:0000256" key="4">
    <source>
        <dbReference type="ARBA" id="ARBA00022679"/>
    </source>
</evidence>
<dbReference type="STRING" id="296587.C1FDL3"/>
<proteinExistence type="inferred from homology"/>
<reference evidence="13 14" key="1">
    <citation type="journal article" date="2009" name="Science">
        <title>Green evolution and dynamic adaptations revealed by genomes of the marine picoeukaryotes Micromonas.</title>
        <authorList>
            <person name="Worden A.Z."/>
            <person name="Lee J.H."/>
            <person name="Mock T."/>
            <person name="Rouze P."/>
            <person name="Simmons M.P."/>
            <person name="Aerts A.L."/>
            <person name="Allen A.E."/>
            <person name="Cuvelier M.L."/>
            <person name="Derelle E."/>
            <person name="Everett M.V."/>
            <person name="Foulon E."/>
            <person name="Grimwood J."/>
            <person name="Gundlach H."/>
            <person name="Henrissat B."/>
            <person name="Napoli C."/>
            <person name="McDonald S.M."/>
            <person name="Parker M.S."/>
            <person name="Rombauts S."/>
            <person name="Salamov A."/>
            <person name="Von Dassow P."/>
            <person name="Badger J.H."/>
            <person name="Coutinho P.M."/>
            <person name="Demir E."/>
            <person name="Dubchak I."/>
            <person name="Gentemann C."/>
            <person name="Eikrem W."/>
            <person name="Gready J.E."/>
            <person name="John U."/>
            <person name="Lanier W."/>
            <person name="Lindquist E.A."/>
            <person name="Lucas S."/>
            <person name="Mayer K.F."/>
            <person name="Moreau H."/>
            <person name="Not F."/>
            <person name="Otillar R."/>
            <person name="Panaud O."/>
            <person name="Pangilinan J."/>
            <person name="Paulsen I."/>
            <person name="Piegu B."/>
            <person name="Poliakov A."/>
            <person name="Robbens S."/>
            <person name="Schmutz J."/>
            <person name="Toulza E."/>
            <person name="Wyss T."/>
            <person name="Zelensky A."/>
            <person name="Zhou K."/>
            <person name="Armbrust E.V."/>
            <person name="Bhattacharya D."/>
            <person name="Goodenough U.W."/>
            <person name="Van de Peer Y."/>
            <person name="Grigoriev I.V."/>
        </authorList>
    </citation>
    <scope>NUCLEOTIDE SEQUENCE [LARGE SCALE GENOMIC DNA]</scope>
    <source>
        <strain evidence="14">RCC299 / NOUM17</strain>
    </source>
</reference>
<dbReference type="PANTHER" id="PTHR24056:SF546">
    <property type="entry name" value="CYCLIN-DEPENDENT KINASE 12"/>
    <property type="match status" value="1"/>
</dbReference>
<dbReference type="FunCoup" id="C1FDL3">
    <property type="interactions" value="2011"/>
</dbReference>
<dbReference type="FunFam" id="3.30.200.20:FF:000054">
    <property type="entry name" value="Cyclin-dependent kinase 11B"/>
    <property type="match status" value="1"/>
</dbReference>
<feature type="domain" description="Protein kinase" evidence="12">
    <location>
        <begin position="13"/>
        <end position="302"/>
    </location>
</feature>
<sequence length="340" mass="39544">MLQAATSRSVDVFEKLEQVGEGTYGQVYMARNRLDGEIVALKKVRMDNEKEGFPITAIREIKILKTLDHKNVIKLKEIVTSKVRSPNKTSIYMVFEYMDHDLTGLADRPGIKFTVPQIKCYMKQLLTGLTYCHLNNILHRDIKGSNLLIDNQGVLKLADFGLARPCALENSKTLTNRVITLWYRPPELLLGTQTYGPAVDMWSAGCIFAELLYGKPILPVRDEVEQLDLIFKLCGSPVADEWPEYRELPWSKKYTKQKPFQRRTHEVFRRFPLSARNLIDGLLALNPRKRMTAKDALDSDYFWEEPMPCSPQDLPKYEPSHEFQTRKRRQVRFWCPWCLW</sequence>
<dbReference type="SMART" id="SM00220">
    <property type="entry name" value="S_TKc"/>
    <property type="match status" value="1"/>
</dbReference>
<dbReference type="PROSITE" id="PS00108">
    <property type="entry name" value="PROTEIN_KINASE_ST"/>
    <property type="match status" value="1"/>
</dbReference>
<dbReference type="InterPro" id="IPR050108">
    <property type="entry name" value="CDK"/>
</dbReference>
<dbReference type="Proteomes" id="UP000002009">
    <property type="component" value="Chromosome 1"/>
</dbReference>
<keyword evidence="4" id="KW-0808">Transferase</keyword>
<evidence type="ECO:0000256" key="3">
    <source>
        <dbReference type="ARBA" id="ARBA00022527"/>
    </source>
</evidence>
<dbReference type="EC" id="2.7.11.22" evidence="2"/>
<dbReference type="GO" id="GO:0000307">
    <property type="term" value="C:cyclin-dependent protein kinase holoenzyme complex"/>
    <property type="evidence" value="ECO:0007669"/>
    <property type="project" value="TreeGrafter"/>
</dbReference>
<evidence type="ECO:0000256" key="8">
    <source>
        <dbReference type="ARBA" id="ARBA00047811"/>
    </source>
</evidence>
<evidence type="ECO:0000256" key="10">
    <source>
        <dbReference type="PROSITE-ProRule" id="PRU10141"/>
    </source>
</evidence>
<dbReference type="GO" id="GO:0005634">
    <property type="term" value="C:nucleus"/>
    <property type="evidence" value="ECO:0007669"/>
    <property type="project" value="TreeGrafter"/>
</dbReference>
<evidence type="ECO:0000313" key="13">
    <source>
        <dbReference type="EMBL" id="ACO68406.1"/>
    </source>
</evidence>
<keyword evidence="3 11" id="KW-0723">Serine/threonine-protein kinase</keyword>
<dbReference type="GO" id="GO:0004693">
    <property type="term" value="F:cyclin-dependent protein serine/threonine kinase activity"/>
    <property type="evidence" value="ECO:0007669"/>
    <property type="project" value="UniProtKB-EC"/>
</dbReference>
<evidence type="ECO:0000256" key="1">
    <source>
        <dbReference type="ARBA" id="ARBA00006485"/>
    </source>
</evidence>
<dbReference type="SUPFAM" id="SSF56112">
    <property type="entry name" value="Protein kinase-like (PK-like)"/>
    <property type="match status" value="1"/>
</dbReference>
<dbReference type="EMBL" id="CP001574">
    <property type="protein sequence ID" value="ACO68406.1"/>
    <property type="molecule type" value="Genomic_DNA"/>
</dbReference>
<dbReference type="RefSeq" id="XP_002507148.1">
    <property type="nucleotide sequence ID" value="XM_002507102.1"/>
</dbReference>
<dbReference type="GeneID" id="8250475"/>
<evidence type="ECO:0000256" key="6">
    <source>
        <dbReference type="ARBA" id="ARBA00022777"/>
    </source>
</evidence>
<protein>
    <recommendedName>
        <fullName evidence="2">cyclin-dependent kinase</fullName>
        <ecNumber evidence="2">2.7.11.22</ecNumber>
    </recommendedName>
</protein>
<dbReference type="Gene3D" id="3.30.200.20">
    <property type="entry name" value="Phosphorylase Kinase, domain 1"/>
    <property type="match status" value="1"/>
</dbReference>
<dbReference type="KEGG" id="mis:MICPUN_77851"/>
<dbReference type="InterPro" id="IPR017441">
    <property type="entry name" value="Protein_kinase_ATP_BS"/>
</dbReference>
<keyword evidence="5 10" id="KW-0547">Nucleotide-binding</keyword>
<dbReference type="InterPro" id="IPR008271">
    <property type="entry name" value="Ser/Thr_kinase_AS"/>
</dbReference>
<dbReference type="OMA" id="EPSHEFQ"/>
<dbReference type="OrthoDB" id="28397at2759"/>
<dbReference type="InterPro" id="IPR011009">
    <property type="entry name" value="Kinase-like_dom_sf"/>
</dbReference>
<dbReference type="FunFam" id="1.10.510.10:FF:000273">
    <property type="entry name" value="Cyclin-dependent kinase C-2"/>
    <property type="match status" value="1"/>
</dbReference>
<evidence type="ECO:0000256" key="11">
    <source>
        <dbReference type="RuleBase" id="RU000304"/>
    </source>
</evidence>
<keyword evidence="14" id="KW-1185">Reference proteome</keyword>
<keyword evidence="7 10" id="KW-0067">ATP-binding</keyword>
<comment type="catalytic activity">
    <reaction evidence="9">
        <text>L-seryl-[protein] + ATP = O-phospho-L-seryl-[protein] + ADP + H(+)</text>
        <dbReference type="Rhea" id="RHEA:17989"/>
        <dbReference type="Rhea" id="RHEA-COMP:9863"/>
        <dbReference type="Rhea" id="RHEA-COMP:11604"/>
        <dbReference type="ChEBI" id="CHEBI:15378"/>
        <dbReference type="ChEBI" id="CHEBI:29999"/>
        <dbReference type="ChEBI" id="CHEBI:30616"/>
        <dbReference type="ChEBI" id="CHEBI:83421"/>
        <dbReference type="ChEBI" id="CHEBI:456216"/>
        <dbReference type="EC" id="2.7.11.22"/>
    </reaction>
</comment>
<evidence type="ECO:0000313" key="14">
    <source>
        <dbReference type="Proteomes" id="UP000002009"/>
    </source>
</evidence>
<dbReference type="eggNOG" id="KOG0600">
    <property type="taxonomic scope" value="Eukaryota"/>
</dbReference>
<evidence type="ECO:0000256" key="5">
    <source>
        <dbReference type="ARBA" id="ARBA00022741"/>
    </source>
</evidence>
<dbReference type="Pfam" id="PF00069">
    <property type="entry name" value="Pkinase"/>
    <property type="match status" value="1"/>
</dbReference>
<dbReference type="InterPro" id="IPR000719">
    <property type="entry name" value="Prot_kinase_dom"/>
</dbReference>
<evidence type="ECO:0000256" key="9">
    <source>
        <dbReference type="ARBA" id="ARBA00048367"/>
    </source>
</evidence>